<keyword evidence="4 7" id="KW-0812">Transmembrane</keyword>
<sequence length="307" mass="34533">MINDRKVNKLGRRNNWAYLFVAPFIITFLIFSVYPVFRTLYLSFTNYKGFGTPNFVGVDNYERVVGDKFFWRAFGNTIKIWGFNIVLQLGTALLLTIVFNDIKYKIKGLGFFRAVFYLPNIIATTSVAFLFKTLFDWRYGTVNQLLAAMGISENSPINWTGNSAIAPYFVGGIGAWMWFGNSFILLMAGVQGISKDYFEAAAIDGAGRWKIFSKITIPLLRPILLYVGITSLIGGLQMFDIPFLISGGTHGNPSGSLQTVIMYLYKFGFEVGTNQVGYAAAIAYSLFAIILVISVVQYKLMREKEDY</sequence>
<evidence type="ECO:0000256" key="4">
    <source>
        <dbReference type="ARBA" id="ARBA00022692"/>
    </source>
</evidence>
<dbReference type="KEGG" id="hsd:SD1D_0603"/>
<dbReference type="InterPro" id="IPR035906">
    <property type="entry name" value="MetI-like_sf"/>
</dbReference>
<dbReference type="GO" id="GO:0055085">
    <property type="term" value="P:transmembrane transport"/>
    <property type="evidence" value="ECO:0007669"/>
    <property type="project" value="InterPro"/>
</dbReference>
<feature type="domain" description="ABC transmembrane type-1" evidence="8">
    <location>
        <begin position="74"/>
        <end position="297"/>
    </location>
</feature>
<reference evidence="10" key="1">
    <citation type="submission" date="2015-09" db="EMBL/GenBank/DDBJ databases">
        <authorList>
            <person name="Wibberg D."/>
        </authorList>
    </citation>
    <scope>NUCLEOTIDE SEQUENCE [LARGE SCALE GENOMIC DNA]</scope>
    <source>
        <strain evidence="10">SD1D</strain>
    </source>
</reference>
<evidence type="ECO:0000256" key="2">
    <source>
        <dbReference type="ARBA" id="ARBA00022448"/>
    </source>
</evidence>
<dbReference type="EMBL" id="LN879430">
    <property type="protein sequence ID" value="CUH92154.1"/>
    <property type="molecule type" value="Genomic_DNA"/>
</dbReference>
<dbReference type="CDD" id="cd06261">
    <property type="entry name" value="TM_PBP2"/>
    <property type="match status" value="1"/>
</dbReference>
<protein>
    <submittedName>
        <fullName evidence="9">Putative membrane protein</fullName>
    </submittedName>
</protein>
<evidence type="ECO:0000313" key="9">
    <source>
        <dbReference type="EMBL" id="CUH92154.1"/>
    </source>
</evidence>
<keyword evidence="5 7" id="KW-1133">Transmembrane helix</keyword>
<dbReference type="Proteomes" id="UP000196053">
    <property type="component" value="Chromosome I"/>
</dbReference>
<feature type="transmembrane region" description="Helical" evidence="7">
    <location>
        <begin position="165"/>
        <end position="188"/>
    </location>
</feature>
<dbReference type="PANTHER" id="PTHR30193:SF37">
    <property type="entry name" value="INNER MEMBRANE ABC TRANSPORTER PERMEASE PROTEIN YCJO"/>
    <property type="match status" value="1"/>
</dbReference>
<feature type="transmembrane region" description="Helical" evidence="7">
    <location>
        <begin position="276"/>
        <end position="296"/>
    </location>
</feature>
<gene>
    <name evidence="9" type="ORF">SD1D_0603</name>
</gene>
<evidence type="ECO:0000259" key="8">
    <source>
        <dbReference type="PROSITE" id="PS50928"/>
    </source>
</evidence>
<keyword evidence="3" id="KW-1003">Cell membrane</keyword>
<evidence type="ECO:0000256" key="6">
    <source>
        <dbReference type="ARBA" id="ARBA00023136"/>
    </source>
</evidence>
<dbReference type="PROSITE" id="PS50928">
    <property type="entry name" value="ABC_TM1"/>
    <property type="match status" value="1"/>
</dbReference>
<evidence type="ECO:0000256" key="1">
    <source>
        <dbReference type="ARBA" id="ARBA00004651"/>
    </source>
</evidence>
<keyword evidence="6 7" id="KW-0472">Membrane</keyword>
<dbReference type="Gene3D" id="1.10.3720.10">
    <property type="entry name" value="MetI-like"/>
    <property type="match status" value="1"/>
</dbReference>
<evidence type="ECO:0000256" key="5">
    <source>
        <dbReference type="ARBA" id="ARBA00022989"/>
    </source>
</evidence>
<name>A0A0K8J491_9FIRM</name>
<dbReference type="SUPFAM" id="SSF161098">
    <property type="entry name" value="MetI-like"/>
    <property type="match status" value="1"/>
</dbReference>
<comment type="similarity">
    <text evidence="7">Belongs to the binding-protein-dependent transport system permease family.</text>
</comment>
<dbReference type="RefSeq" id="WP_058257548.1">
    <property type="nucleotide sequence ID" value="NZ_LN879430.1"/>
</dbReference>
<feature type="transmembrane region" description="Helical" evidence="7">
    <location>
        <begin position="223"/>
        <end position="245"/>
    </location>
</feature>
<proteinExistence type="inferred from homology"/>
<accession>A0A0K8J491</accession>
<dbReference type="GO" id="GO:0005886">
    <property type="term" value="C:plasma membrane"/>
    <property type="evidence" value="ECO:0007669"/>
    <property type="project" value="UniProtKB-SubCell"/>
</dbReference>
<evidence type="ECO:0000313" key="10">
    <source>
        <dbReference type="Proteomes" id="UP000196053"/>
    </source>
</evidence>
<keyword evidence="10" id="KW-1185">Reference proteome</keyword>
<feature type="transmembrane region" description="Helical" evidence="7">
    <location>
        <begin position="16"/>
        <end position="37"/>
    </location>
</feature>
<feature type="transmembrane region" description="Helical" evidence="7">
    <location>
        <begin position="80"/>
        <end position="99"/>
    </location>
</feature>
<dbReference type="InterPro" id="IPR000515">
    <property type="entry name" value="MetI-like"/>
</dbReference>
<evidence type="ECO:0000256" key="3">
    <source>
        <dbReference type="ARBA" id="ARBA00022475"/>
    </source>
</evidence>
<dbReference type="PANTHER" id="PTHR30193">
    <property type="entry name" value="ABC TRANSPORTER PERMEASE PROTEIN"/>
    <property type="match status" value="1"/>
</dbReference>
<dbReference type="SUPFAM" id="SSF160964">
    <property type="entry name" value="MalF N-terminal region-like"/>
    <property type="match status" value="1"/>
</dbReference>
<evidence type="ECO:0000256" key="7">
    <source>
        <dbReference type="RuleBase" id="RU363032"/>
    </source>
</evidence>
<dbReference type="InterPro" id="IPR051393">
    <property type="entry name" value="ABC_transporter_permease"/>
</dbReference>
<organism evidence="9 10">
    <name type="scientific">Herbinix luporum</name>
    <dbReference type="NCBI Taxonomy" id="1679721"/>
    <lineage>
        <taxon>Bacteria</taxon>
        <taxon>Bacillati</taxon>
        <taxon>Bacillota</taxon>
        <taxon>Clostridia</taxon>
        <taxon>Lachnospirales</taxon>
        <taxon>Lachnospiraceae</taxon>
        <taxon>Herbinix</taxon>
    </lineage>
</organism>
<dbReference type="Pfam" id="PF00528">
    <property type="entry name" value="BPD_transp_1"/>
    <property type="match status" value="1"/>
</dbReference>
<keyword evidence="2 7" id="KW-0813">Transport</keyword>
<dbReference type="AlphaFoldDB" id="A0A0K8J491"/>
<comment type="subcellular location">
    <subcellularLocation>
        <location evidence="1 7">Cell membrane</location>
        <topology evidence="1 7">Multi-pass membrane protein</topology>
    </subcellularLocation>
</comment>
<dbReference type="OrthoDB" id="9787541at2"/>
<feature type="transmembrane region" description="Helical" evidence="7">
    <location>
        <begin position="111"/>
        <end position="131"/>
    </location>
</feature>